<dbReference type="GO" id="GO:0016491">
    <property type="term" value="F:oxidoreductase activity"/>
    <property type="evidence" value="ECO:0007669"/>
    <property type="project" value="InterPro"/>
</dbReference>
<evidence type="ECO:0000313" key="7">
    <source>
        <dbReference type="Proteomes" id="UP000085678"/>
    </source>
</evidence>
<evidence type="ECO:0000259" key="6">
    <source>
        <dbReference type="Pfam" id="PF04116"/>
    </source>
</evidence>
<dbReference type="InterPro" id="IPR050307">
    <property type="entry name" value="Sterol_Desaturase_Related"/>
</dbReference>
<feature type="transmembrane region" description="Helical" evidence="5">
    <location>
        <begin position="138"/>
        <end position="155"/>
    </location>
</feature>
<gene>
    <name evidence="8" type="primary">LOC106158069</name>
</gene>
<name>A0A1S3HUZ2_LINAN</name>
<dbReference type="InParanoid" id="A0A1S3HUZ2"/>
<proteinExistence type="predicted"/>
<dbReference type="Pfam" id="PF04116">
    <property type="entry name" value="FA_hydroxylase"/>
    <property type="match status" value="1"/>
</dbReference>
<evidence type="ECO:0000256" key="4">
    <source>
        <dbReference type="ARBA" id="ARBA00023136"/>
    </source>
</evidence>
<keyword evidence="3 5" id="KW-1133">Transmembrane helix</keyword>
<dbReference type="PANTHER" id="PTHR11863">
    <property type="entry name" value="STEROL DESATURASE"/>
    <property type="match status" value="1"/>
</dbReference>
<dbReference type="KEGG" id="lak:106158069"/>
<evidence type="ECO:0000256" key="5">
    <source>
        <dbReference type="SAM" id="Phobius"/>
    </source>
</evidence>
<dbReference type="RefSeq" id="XP_013389366.1">
    <property type="nucleotide sequence ID" value="XM_013533912.1"/>
</dbReference>
<dbReference type="GO" id="GO:0005506">
    <property type="term" value="F:iron ion binding"/>
    <property type="evidence" value="ECO:0007669"/>
    <property type="project" value="InterPro"/>
</dbReference>
<accession>A0A1S3HUZ2</accession>
<dbReference type="GO" id="GO:0016020">
    <property type="term" value="C:membrane"/>
    <property type="evidence" value="ECO:0007669"/>
    <property type="project" value="UniProtKB-SubCell"/>
</dbReference>
<reference evidence="8" key="1">
    <citation type="submission" date="2025-08" db="UniProtKB">
        <authorList>
            <consortium name="RefSeq"/>
        </authorList>
    </citation>
    <scope>IDENTIFICATION</scope>
    <source>
        <tissue evidence="8">Gonads</tissue>
    </source>
</reference>
<dbReference type="STRING" id="7574.A0A1S3HUZ2"/>
<evidence type="ECO:0000313" key="8">
    <source>
        <dbReference type="RefSeq" id="XP_013389366.1"/>
    </source>
</evidence>
<dbReference type="GeneID" id="106158069"/>
<feature type="domain" description="Fatty acid hydroxylase" evidence="6">
    <location>
        <begin position="139"/>
        <end position="273"/>
    </location>
</feature>
<evidence type="ECO:0000256" key="3">
    <source>
        <dbReference type="ARBA" id="ARBA00022989"/>
    </source>
</evidence>
<comment type="subcellular location">
    <subcellularLocation>
        <location evidence="1">Membrane</location>
    </subcellularLocation>
</comment>
<keyword evidence="2 5" id="KW-0812">Transmembrane</keyword>
<dbReference type="GO" id="GO:0008610">
    <property type="term" value="P:lipid biosynthetic process"/>
    <property type="evidence" value="ECO:0007669"/>
    <property type="project" value="InterPro"/>
</dbReference>
<feature type="transmembrane region" description="Helical" evidence="5">
    <location>
        <begin position="47"/>
        <end position="71"/>
    </location>
</feature>
<protein>
    <submittedName>
        <fullName evidence="8">Cholesterol 25-hydroxylase-like protein 1, member 2</fullName>
    </submittedName>
</protein>
<dbReference type="OrthoDB" id="1658724at2759"/>
<keyword evidence="4 5" id="KW-0472">Membrane</keyword>
<sequence>MSEWQWQWWKEETSTLNQTKRADDFRALQGLWDLIRIGHEDYLRSPLFPVVMSVAFYFTCMVPFTIFDLWGKNWNWIHKYKIQPEKNVTWPACRNAILVILWNHCVYILPAAIGQAIWTPPTPLPPVAPTMTEFVLEQVVMLLIFDFQYFVWHYTHHRVKFLYKHVHSIHHQYYSPFCWVTQYLSPLELITVGTYTTVLPWVFNCHVFTTWSFMIVNIIISVEAHIGYDFPFALHNWDPTGIIGGAPKHDMHHMKPQTNFAPFFNHFDKAMGTFWPGLQAGGIKNKKYIEFENNKKMEKAKKKY</sequence>
<keyword evidence="7" id="KW-1185">Reference proteome</keyword>
<dbReference type="OMA" id="TTWGFMV"/>
<dbReference type="Proteomes" id="UP000085678">
    <property type="component" value="Unplaced"/>
</dbReference>
<evidence type="ECO:0000256" key="2">
    <source>
        <dbReference type="ARBA" id="ARBA00022692"/>
    </source>
</evidence>
<feature type="transmembrane region" description="Helical" evidence="5">
    <location>
        <begin position="92"/>
        <end position="118"/>
    </location>
</feature>
<dbReference type="InterPro" id="IPR006694">
    <property type="entry name" value="Fatty_acid_hydroxylase"/>
</dbReference>
<evidence type="ECO:0000256" key="1">
    <source>
        <dbReference type="ARBA" id="ARBA00004370"/>
    </source>
</evidence>
<organism evidence="7 8">
    <name type="scientific">Lingula anatina</name>
    <name type="common">Brachiopod</name>
    <name type="synonym">Lingula unguis</name>
    <dbReference type="NCBI Taxonomy" id="7574"/>
    <lineage>
        <taxon>Eukaryota</taxon>
        <taxon>Metazoa</taxon>
        <taxon>Spiralia</taxon>
        <taxon>Lophotrochozoa</taxon>
        <taxon>Brachiopoda</taxon>
        <taxon>Linguliformea</taxon>
        <taxon>Lingulata</taxon>
        <taxon>Lingulida</taxon>
        <taxon>Linguloidea</taxon>
        <taxon>Lingulidae</taxon>
        <taxon>Lingula</taxon>
    </lineage>
</organism>
<dbReference type="AlphaFoldDB" id="A0A1S3HUZ2"/>